<dbReference type="AlphaFoldDB" id="F8P7L5"/>
<name>F8P7L5_SERL9</name>
<dbReference type="OrthoDB" id="3543113at2759"/>
<evidence type="ECO:0008006" key="2">
    <source>
        <dbReference type="Google" id="ProtNLM"/>
    </source>
</evidence>
<dbReference type="RefSeq" id="XP_007322382.1">
    <property type="nucleotide sequence ID" value="XM_007322320.1"/>
</dbReference>
<dbReference type="Proteomes" id="UP000008064">
    <property type="component" value="Unassembled WGS sequence"/>
</dbReference>
<protein>
    <recommendedName>
        <fullName evidence="2">F-box domain-containing protein</fullName>
    </recommendedName>
</protein>
<accession>F8P7L5</accession>
<gene>
    <name evidence="1" type="ORF">SERLADRAFT_441776</name>
</gene>
<proteinExistence type="predicted"/>
<evidence type="ECO:0000313" key="1">
    <source>
        <dbReference type="EMBL" id="EGO21425.1"/>
    </source>
</evidence>
<dbReference type="Gene3D" id="3.80.10.10">
    <property type="entry name" value="Ribonuclease Inhibitor"/>
    <property type="match status" value="1"/>
</dbReference>
<dbReference type="GeneID" id="18815586"/>
<dbReference type="KEGG" id="sla:SERLADRAFT_441776"/>
<dbReference type="InterPro" id="IPR032675">
    <property type="entry name" value="LRR_dom_sf"/>
</dbReference>
<dbReference type="EMBL" id="GL945439">
    <property type="protein sequence ID" value="EGO21425.1"/>
    <property type="molecule type" value="Genomic_DNA"/>
</dbReference>
<organism>
    <name type="scientific">Serpula lacrymans var. lacrymans (strain S7.9)</name>
    <name type="common">Dry rot fungus</name>
    <dbReference type="NCBI Taxonomy" id="578457"/>
    <lineage>
        <taxon>Eukaryota</taxon>
        <taxon>Fungi</taxon>
        <taxon>Dikarya</taxon>
        <taxon>Basidiomycota</taxon>
        <taxon>Agaricomycotina</taxon>
        <taxon>Agaricomycetes</taxon>
        <taxon>Agaricomycetidae</taxon>
        <taxon>Boletales</taxon>
        <taxon>Coniophorineae</taxon>
        <taxon>Serpulaceae</taxon>
        <taxon>Serpula</taxon>
    </lineage>
</organism>
<sequence>MSTSALLSPEKVALLRILTIGDLRFKPFSCRHFNPTTTYTMHRCLRLTEILTLIFSFKYATSYSELEPPVFQEIKERDDALHKRTLASLARTCKLFSGPALDALWGELDDFAPLVRCMSSNLWYVDGEKMTLRRPVEASDWLILRKYATRVRVVVLSVHLSARFNNELLGVFSTLCPYPLLPALKELHCIADQNWNIALPFLRSLVNPGITSLSLPFPILDGVFGISVLASLSEMCPLVQRFHMVDSDNMTLMESLITFPQLRRFVWSSRACSTMTNLACSWKHLQSIEFCMLDEQAILRLADLPSLKEIGLAIMSPISHSNKLSVPHPVFRSLTALHITAYDLSGPISLLEMVRSPLEEISVLLPRIPSPDALHSFYTTLSQHASPDHLKSVVVSVIDRRENFELANASAVNPQMSGISYATIDIEMVRDLLHFRRIERFTVGGDFDNFLWNDDTLQELALAWPNLHILQLGDGTGPPWTTPSRVSLRGLTTLLKLCPQLEHLTIVIDAGVVPSVQELGEDVVCNKLIESLTLLNSNVGDSSAVATFLYAILPRLVHIRPHSHLKSLRWIEVSDYLLGYALERETRSGKLESMQRLSELQRIVYRQTEFERTLDPSIVENRSNWLFSIQ</sequence>
<dbReference type="HOGENOM" id="CLU_021164_0_2_1"/>
<reference evidence="1" key="1">
    <citation type="submission" date="2011-04" db="EMBL/GenBank/DDBJ databases">
        <title>Evolution of plant cell wall degrading machinery underlies the functional diversity of forest fungi.</title>
        <authorList>
            <consortium name="US DOE Joint Genome Institute (JGI-PGF)"/>
            <person name="Eastwood D.C."/>
            <person name="Floudas D."/>
            <person name="Binder M."/>
            <person name="Majcherczyk A."/>
            <person name="Schneider P."/>
            <person name="Aerts A."/>
            <person name="Asiegbu F.O."/>
            <person name="Baker S.E."/>
            <person name="Barry K."/>
            <person name="Bendiksby M."/>
            <person name="Blumentritt M."/>
            <person name="Coutinho P.M."/>
            <person name="Cullen D."/>
            <person name="Cullen D."/>
            <person name="Gathman A."/>
            <person name="Goodell B."/>
            <person name="Henrissat B."/>
            <person name="Ihrmark K."/>
            <person name="Kauserud H."/>
            <person name="Kohler A."/>
            <person name="LaButti K."/>
            <person name="Lapidus A."/>
            <person name="Lavin J.L."/>
            <person name="Lee Y.-H."/>
            <person name="Lindquist E."/>
            <person name="Lilly W."/>
            <person name="Lucas S."/>
            <person name="Morin E."/>
            <person name="Murat C."/>
            <person name="Oguiza J.A."/>
            <person name="Park J."/>
            <person name="Pisabarro A.G."/>
            <person name="Riley R."/>
            <person name="Rosling A."/>
            <person name="Salamov A."/>
            <person name="Schmidt O."/>
            <person name="Schmutz J."/>
            <person name="Skrede I."/>
            <person name="Stenlid J."/>
            <person name="Wiebenga A."/>
            <person name="Xie X."/>
            <person name="Kues U."/>
            <person name="Hibbett D.S."/>
            <person name="Hoffmeister D."/>
            <person name="Hogberg N."/>
            <person name="Martin F."/>
            <person name="Grigoriev I.V."/>
            <person name="Watkinson S.C."/>
        </authorList>
    </citation>
    <scope>NUCLEOTIDE SEQUENCE</scope>
    <source>
        <strain evidence="1">S7.9</strain>
    </source>
</reference>